<keyword evidence="2" id="KW-1185">Reference proteome</keyword>
<comment type="caution">
    <text evidence="1">The sequence shown here is derived from an EMBL/GenBank/DDBJ whole genome shotgun (WGS) entry which is preliminary data.</text>
</comment>
<name>A0A015LEE8_RHIIW</name>
<dbReference type="HOGENOM" id="CLU_028913_8_1_1"/>
<sequence>MLNTDCLLFIFKELKDKKSLHSCLLVNKEWCKVVVPILWKTYSWYNIEKSIFFMKTVNTILSCLPTSSKQLLFDNNIKLPTTILSKPPLFNYISFCEFPNFEVVNKITGVALRYPNDDRINCFEREIYKLFVSQIMNVKVLIWQTSQPLTSFPGASTCFSQLNSLTINLNYVNSKSLYEMAQICKDLEFLEVRYCSYDLPGLISLIDAQKNLKKVQLYTRKGNCEELSKVLARKGNTINILYLNLISTIPPSFLVSLINLTQLSIYNDENHKFINPKVNVFQQHLAISEFPKLQSLSVMGLSCFKELAMLIDKTKGDITRIHIDTTNRIAQNTGMLIKAIAKNCPKIEKLNTYLEPKDFIHVKSLLTKCRQLEEITFDSLNIFVNDIGDELFDIFTKCSPMTLIDISISSSWKCSIEAFDLFFDSCKERTLLNFNIIYNSKDYITEKHRDIVRRYINEGVIRYSNCN</sequence>
<proteinExistence type="predicted"/>
<dbReference type="AlphaFoldDB" id="A0A015LEE8"/>
<gene>
    <name evidence="1" type="ORF">RirG_246530</name>
</gene>
<accession>A0A015LEE8</accession>
<reference evidence="1 2" key="1">
    <citation type="submission" date="2014-02" db="EMBL/GenBank/DDBJ databases">
        <title>Single nucleus genome sequencing reveals high similarity among nuclei of an endomycorrhizal fungus.</title>
        <authorList>
            <person name="Lin K."/>
            <person name="Geurts R."/>
            <person name="Zhang Z."/>
            <person name="Limpens E."/>
            <person name="Saunders D.G."/>
            <person name="Mu D."/>
            <person name="Pang E."/>
            <person name="Cao H."/>
            <person name="Cha H."/>
            <person name="Lin T."/>
            <person name="Zhou Q."/>
            <person name="Shang Y."/>
            <person name="Li Y."/>
            <person name="Ivanov S."/>
            <person name="Sharma T."/>
            <person name="Velzen R.V."/>
            <person name="Ruijter N.D."/>
            <person name="Aanen D.K."/>
            <person name="Win J."/>
            <person name="Kamoun S."/>
            <person name="Bisseling T."/>
            <person name="Huang S."/>
        </authorList>
    </citation>
    <scope>NUCLEOTIDE SEQUENCE [LARGE SCALE GENOMIC DNA]</scope>
    <source>
        <strain evidence="2">DAOM197198w</strain>
    </source>
</reference>
<evidence type="ECO:0000313" key="2">
    <source>
        <dbReference type="Proteomes" id="UP000022910"/>
    </source>
</evidence>
<dbReference type="Proteomes" id="UP000022910">
    <property type="component" value="Unassembled WGS sequence"/>
</dbReference>
<dbReference type="Gene3D" id="3.80.10.10">
    <property type="entry name" value="Ribonuclease Inhibitor"/>
    <property type="match status" value="1"/>
</dbReference>
<dbReference type="EMBL" id="JEMT01029057">
    <property type="protein sequence ID" value="EXX53168.1"/>
    <property type="molecule type" value="Genomic_DNA"/>
</dbReference>
<dbReference type="OrthoDB" id="2309661at2759"/>
<evidence type="ECO:0008006" key="3">
    <source>
        <dbReference type="Google" id="ProtNLM"/>
    </source>
</evidence>
<organism evidence="1 2">
    <name type="scientific">Rhizophagus irregularis (strain DAOM 197198w)</name>
    <name type="common">Glomus intraradices</name>
    <dbReference type="NCBI Taxonomy" id="1432141"/>
    <lineage>
        <taxon>Eukaryota</taxon>
        <taxon>Fungi</taxon>
        <taxon>Fungi incertae sedis</taxon>
        <taxon>Mucoromycota</taxon>
        <taxon>Glomeromycotina</taxon>
        <taxon>Glomeromycetes</taxon>
        <taxon>Glomerales</taxon>
        <taxon>Glomeraceae</taxon>
        <taxon>Rhizophagus</taxon>
    </lineage>
</organism>
<dbReference type="InterPro" id="IPR032675">
    <property type="entry name" value="LRR_dom_sf"/>
</dbReference>
<dbReference type="SUPFAM" id="SSF52047">
    <property type="entry name" value="RNI-like"/>
    <property type="match status" value="1"/>
</dbReference>
<evidence type="ECO:0000313" key="1">
    <source>
        <dbReference type="EMBL" id="EXX53168.1"/>
    </source>
</evidence>
<protein>
    <recommendedName>
        <fullName evidence="3">F-box domain-containing protein</fullName>
    </recommendedName>
</protein>